<name>A0A4Y2ADI8_ARAVE</name>
<proteinExistence type="predicted"/>
<dbReference type="EMBL" id="BGPR01000013">
    <property type="protein sequence ID" value="GBL77828.1"/>
    <property type="molecule type" value="Genomic_DNA"/>
</dbReference>
<accession>A0A4Y2ADI8</accession>
<reference evidence="1 2" key="1">
    <citation type="journal article" date="2019" name="Sci. Rep.">
        <title>Orb-weaving spider Araneus ventricosus genome elucidates the spidroin gene catalogue.</title>
        <authorList>
            <person name="Kono N."/>
            <person name="Nakamura H."/>
            <person name="Ohtoshi R."/>
            <person name="Moran D.A.P."/>
            <person name="Shinohara A."/>
            <person name="Yoshida Y."/>
            <person name="Fujiwara M."/>
            <person name="Mori M."/>
            <person name="Tomita M."/>
            <person name="Arakawa K."/>
        </authorList>
    </citation>
    <scope>NUCLEOTIDE SEQUENCE [LARGE SCALE GENOMIC DNA]</scope>
</reference>
<evidence type="ECO:0000313" key="2">
    <source>
        <dbReference type="Proteomes" id="UP000499080"/>
    </source>
</evidence>
<comment type="caution">
    <text evidence="1">The sequence shown here is derived from an EMBL/GenBank/DDBJ whole genome shotgun (WGS) entry which is preliminary data.</text>
</comment>
<organism evidence="1 2">
    <name type="scientific">Araneus ventricosus</name>
    <name type="common">Orbweaver spider</name>
    <name type="synonym">Epeira ventricosa</name>
    <dbReference type="NCBI Taxonomy" id="182803"/>
    <lineage>
        <taxon>Eukaryota</taxon>
        <taxon>Metazoa</taxon>
        <taxon>Ecdysozoa</taxon>
        <taxon>Arthropoda</taxon>
        <taxon>Chelicerata</taxon>
        <taxon>Arachnida</taxon>
        <taxon>Araneae</taxon>
        <taxon>Araneomorphae</taxon>
        <taxon>Entelegynae</taxon>
        <taxon>Araneoidea</taxon>
        <taxon>Araneidae</taxon>
        <taxon>Araneus</taxon>
    </lineage>
</organism>
<evidence type="ECO:0000313" key="1">
    <source>
        <dbReference type="EMBL" id="GBL77828.1"/>
    </source>
</evidence>
<gene>
    <name evidence="1" type="ORF">AVEN_153022_1</name>
</gene>
<dbReference type="OrthoDB" id="8121869at2759"/>
<protein>
    <submittedName>
        <fullName evidence="1">Uncharacterized protein</fullName>
    </submittedName>
</protein>
<dbReference type="AlphaFoldDB" id="A0A4Y2ADI8"/>
<sequence>MGRYINSNEEIWRISFNFPIHERHPTVIHLSFQLENARRVYFTIENAAQRAQTPEETKVTSFFRLCTQDEFALTVLHKKYPSTTLGTIETRHGNVENKVRLY</sequence>
<keyword evidence="2" id="KW-1185">Reference proteome</keyword>
<dbReference type="Proteomes" id="UP000499080">
    <property type="component" value="Unassembled WGS sequence"/>
</dbReference>